<sequence length="114" mass="13241">MEIQKQEGNSRVYKRLSIYIHLSIHLSLYLSIDFCLCCSHTNFLRQVQRGTEGRLLGCATSRWVLEWHDRYCSETDSRSKVVDFTIPVFLEMLHVLVNRPLPQPDPAGFLAPFT</sequence>
<evidence type="ECO:0000313" key="2">
    <source>
        <dbReference type="Proteomes" id="UP000324222"/>
    </source>
</evidence>
<dbReference type="EMBL" id="VSRR010054602">
    <property type="protein sequence ID" value="MPC80643.1"/>
    <property type="molecule type" value="Genomic_DNA"/>
</dbReference>
<protein>
    <submittedName>
        <fullName evidence="1">Uncharacterized protein</fullName>
    </submittedName>
</protein>
<dbReference type="AlphaFoldDB" id="A0A5B7IEG8"/>
<keyword evidence="2" id="KW-1185">Reference proteome</keyword>
<dbReference type="Proteomes" id="UP000324222">
    <property type="component" value="Unassembled WGS sequence"/>
</dbReference>
<evidence type="ECO:0000313" key="1">
    <source>
        <dbReference type="EMBL" id="MPC80643.1"/>
    </source>
</evidence>
<comment type="caution">
    <text evidence="1">The sequence shown here is derived from an EMBL/GenBank/DDBJ whole genome shotgun (WGS) entry which is preliminary data.</text>
</comment>
<name>A0A5B7IEG8_PORTR</name>
<proteinExistence type="predicted"/>
<gene>
    <name evidence="1" type="ORF">E2C01_075229</name>
</gene>
<reference evidence="1 2" key="1">
    <citation type="submission" date="2019-05" db="EMBL/GenBank/DDBJ databases">
        <title>Another draft genome of Portunus trituberculatus and its Hox gene families provides insights of decapod evolution.</title>
        <authorList>
            <person name="Jeong J.-H."/>
            <person name="Song I."/>
            <person name="Kim S."/>
            <person name="Choi T."/>
            <person name="Kim D."/>
            <person name="Ryu S."/>
            <person name="Kim W."/>
        </authorList>
    </citation>
    <scope>NUCLEOTIDE SEQUENCE [LARGE SCALE GENOMIC DNA]</scope>
    <source>
        <tissue evidence="1">Muscle</tissue>
    </source>
</reference>
<organism evidence="1 2">
    <name type="scientific">Portunus trituberculatus</name>
    <name type="common">Swimming crab</name>
    <name type="synonym">Neptunus trituberculatus</name>
    <dbReference type="NCBI Taxonomy" id="210409"/>
    <lineage>
        <taxon>Eukaryota</taxon>
        <taxon>Metazoa</taxon>
        <taxon>Ecdysozoa</taxon>
        <taxon>Arthropoda</taxon>
        <taxon>Crustacea</taxon>
        <taxon>Multicrustacea</taxon>
        <taxon>Malacostraca</taxon>
        <taxon>Eumalacostraca</taxon>
        <taxon>Eucarida</taxon>
        <taxon>Decapoda</taxon>
        <taxon>Pleocyemata</taxon>
        <taxon>Brachyura</taxon>
        <taxon>Eubrachyura</taxon>
        <taxon>Portunoidea</taxon>
        <taxon>Portunidae</taxon>
        <taxon>Portuninae</taxon>
        <taxon>Portunus</taxon>
    </lineage>
</organism>
<accession>A0A5B7IEG8</accession>